<evidence type="ECO:0000256" key="4">
    <source>
        <dbReference type="ARBA" id="ARBA00013040"/>
    </source>
</evidence>
<dbReference type="GO" id="GO:0052745">
    <property type="term" value="F:inositol phosphate phosphatase activity"/>
    <property type="evidence" value="ECO:0007669"/>
    <property type="project" value="TreeGrafter"/>
</dbReference>
<comment type="catalytic activity">
    <reaction evidence="14">
        <text>1D-myo-inositol hexakisphosphate + H2O = 1D-myo-inositol 1,2,4,5,6-pentakisphosphate + phosphate</text>
        <dbReference type="Rhea" id="RHEA:16989"/>
        <dbReference type="ChEBI" id="CHEBI:15377"/>
        <dbReference type="ChEBI" id="CHEBI:43474"/>
        <dbReference type="ChEBI" id="CHEBI:57798"/>
        <dbReference type="ChEBI" id="CHEBI:58130"/>
        <dbReference type="EC" id="3.1.3.62"/>
    </reaction>
    <physiologicalReaction direction="left-to-right" evidence="14">
        <dbReference type="Rhea" id="RHEA:16990"/>
    </physiologicalReaction>
</comment>
<keyword evidence="9" id="KW-0472">Membrane</keyword>
<evidence type="ECO:0000256" key="3">
    <source>
        <dbReference type="ARBA" id="ARBA00012976"/>
    </source>
</evidence>
<dbReference type="AlphaFoldDB" id="A0AAV8WAK0"/>
<dbReference type="CDD" id="cd07061">
    <property type="entry name" value="HP_HAP_like"/>
    <property type="match status" value="1"/>
</dbReference>
<comment type="caution">
    <text evidence="18">The sequence shown here is derived from an EMBL/GenBank/DDBJ whole genome shotgun (WGS) entry which is preliminary data.</text>
</comment>
<name>A0AAV8WAK0_9CUCU</name>
<evidence type="ECO:0000256" key="8">
    <source>
        <dbReference type="ARBA" id="ARBA00022801"/>
    </source>
</evidence>
<reference evidence="18 19" key="1">
    <citation type="journal article" date="2023" name="Insect Mol. Biol.">
        <title>Genome sequencing provides insights into the evolution of gene families encoding plant cell wall-degrading enzymes in longhorned beetles.</title>
        <authorList>
            <person name="Shin N.R."/>
            <person name="Okamura Y."/>
            <person name="Kirsch R."/>
            <person name="Pauchet Y."/>
        </authorList>
    </citation>
    <scope>NUCLEOTIDE SEQUENCE [LARGE SCALE GENOMIC DNA]</scope>
    <source>
        <strain evidence="18">EAD_L_NR</strain>
    </source>
</reference>
<evidence type="ECO:0000256" key="11">
    <source>
        <dbReference type="ARBA" id="ARBA00031642"/>
    </source>
</evidence>
<proteinExistence type="inferred from homology"/>
<comment type="similarity">
    <text evidence="2">Belongs to the histidine acid phosphatase family. MINPP1 subfamily.</text>
</comment>
<keyword evidence="8" id="KW-0378">Hydrolase</keyword>
<evidence type="ECO:0000256" key="15">
    <source>
        <dbReference type="ARBA" id="ARBA00043832"/>
    </source>
</evidence>
<evidence type="ECO:0000256" key="1">
    <source>
        <dbReference type="ARBA" id="ARBA00004236"/>
    </source>
</evidence>
<comment type="subcellular location">
    <subcellularLocation>
        <location evidence="1">Cell membrane</location>
    </subcellularLocation>
</comment>
<evidence type="ECO:0000313" key="19">
    <source>
        <dbReference type="Proteomes" id="UP001159042"/>
    </source>
</evidence>
<keyword evidence="19" id="KW-1185">Reference proteome</keyword>
<dbReference type="EC" id="3.1.3.80" evidence="3"/>
<evidence type="ECO:0000256" key="6">
    <source>
        <dbReference type="ARBA" id="ARBA00022475"/>
    </source>
</evidence>
<dbReference type="GO" id="GO:0034417">
    <property type="term" value="F:bisphosphoglycerate 3-phosphatase activity"/>
    <property type="evidence" value="ECO:0007669"/>
    <property type="project" value="UniProtKB-EC"/>
</dbReference>
<keyword evidence="10" id="KW-0325">Glycoprotein</keyword>
<evidence type="ECO:0000256" key="13">
    <source>
        <dbReference type="ARBA" id="ARBA00043671"/>
    </source>
</evidence>
<evidence type="ECO:0000256" key="10">
    <source>
        <dbReference type="ARBA" id="ARBA00023180"/>
    </source>
</evidence>
<keyword evidence="7 17" id="KW-0732">Signal</keyword>
<evidence type="ECO:0000256" key="5">
    <source>
        <dbReference type="ARBA" id="ARBA00018097"/>
    </source>
</evidence>
<protein>
    <recommendedName>
        <fullName evidence="5">Multiple inositol polyphosphate phosphatase 1</fullName>
        <ecNumber evidence="4">3.1.3.62</ecNumber>
        <ecNumber evidence="3">3.1.3.80</ecNumber>
    </recommendedName>
    <alternativeName>
        <fullName evidence="11">2,3-bisphosphoglycerate 3-phosphatase</fullName>
    </alternativeName>
</protein>
<feature type="chain" id="PRO_5043911337" description="Multiple inositol polyphosphate phosphatase 1" evidence="17">
    <location>
        <begin position="23"/>
        <end position="578"/>
    </location>
</feature>
<gene>
    <name evidence="18" type="ORF">NQ315_001642</name>
</gene>
<evidence type="ECO:0000256" key="14">
    <source>
        <dbReference type="ARBA" id="ARBA00043691"/>
    </source>
</evidence>
<dbReference type="FunFam" id="3.40.50.1240:FF:000014">
    <property type="entry name" value="Multiple inositol polyphosphate phosphatase 1"/>
    <property type="match status" value="1"/>
</dbReference>
<dbReference type="GO" id="GO:0005886">
    <property type="term" value="C:plasma membrane"/>
    <property type="evidence" value="ECO:0007669"/>
    <property type="project" value="UniProtKB-SubCell"/>
</dbReference>
<dbReference type="Gene3D" id="3.40.50.1240">
    <property type="entry name" value="Phosphoglycerate mutase-like"/>
    <property type="match status" value="1"/>
</dbReference>
<feature type="region of interest" description="Disordered" evidence="16">
    <location>
        <begin position="28"/>
        <end position="119"/>
    </location>
</feature>
<evidence type="ECO:0000256" key="16">
    <source>
        <dbReference type="SAM" id="MobiDB-lite"/>
    </source>
</evidence>
<sequence>MWRSSRLDIGVALFLLVLYVNAQQNWQTNGNPQNPGQNNWQNSGQPNTNWQNNNGQPNPNWQNNNNNPNPNWQNSNNPNSNSNWQNNGQNDNWSNNGQGQNNNNNNNWQNQNNQQYGNNNSQDDCCEDYCYVTDEEPYLNFATKTAYDSLNRRSNSQHLVPECTPIQFWTIIRHGTRLPSAEKIEKLRGLNRLHEEILMNYGKRRSYPDKGRLCREDYDLFTRWRWNDTVTPERGNALTSQGVEDLKLLASRYKSKYSQILQAPYDERAFYFQYENLDRTHDSYQAYIEGLFGSEAYRVHANTLNDERLSKPDDSCRTLEERQTQTIDFRNEYHSFTFSADYSKMVHDVFKRLGFRYNLNASVISDMYDLCRYEKAWNVQQRSAWCIAFTKSHLKLLEYGEDLKHYYKSGYGNRLSERIGCSPLKDLYERFEKTVNGDNTGPKATFFFTKAATLLNVLTAMGIGKEYTPLTAQNYYQHSRRKWRTSELSPFAGNLAAILYECRGSEKYKVMFFLNEMPVEFPECSVGLCNWSSVEQKYQGLVKNCNVNDLCSENLASTSSLSYILYAVTAATLLYLRI</sequence>
<feature type="signal peptide" evidence="17">
    <location>
        <begin position="1"/>
        <end position="22"/>
    </location>
</feature>
<accession>A0AAV8WAK0</accession>
<evidence type="ECO:0000256" key="2">
    <source>
        <dbReference type="ARBA" id="ARBA00008422"/>
    </source>
</evidence>
<comment type="catalytic activity">
    <reaction evidence="13">
        <text>1D-myo-inositol 1,2,4,5,6-pentakisphosphate + H2O = 1D-myo-inositol 1,2,5,6-tetrakisphosphate + phosphate</text>
        <dbReference type="Rhea" id="RHEA:77115"/>
        <dbReference type="ChEBI" id="CHEBI:15377"/>
        <dbReference type="ChEBI" id="CHEBI:43474"/>
        <dbReference type="ChEBI" id="CHEBI:57798"/>
        <dbReference type="ChEBI" id="CHEBI:195535"/>
        <dbReference type="EC" id="3.1.3.62"/>
    </reaction>
    <physiologicalReaction direction="left-to-right" evidence="13">
        <dbReference type="Rhea" id="RHEA:77116"/>
    </physiologicalReaction>
</comment>
<evidence type="ECO:0000256" key="9">
    <source>
        <dbReference type="ARBA" id="ARBA00023136"/>
    </source>
</evidence>
<dbReference type="PANTHER" id="PTHR20963">
    <property type="entry name" value="MULTIPLE INOSITOL POLYPHOSPHATE PHOSPHATASE-RELATED"/>
    <property type="match status" value="1"/>
</dbReference>
<dbReference type="Proteomes" id="UP001159042">
    <property type="component" value="Unassembled WGS sequence"/>
</dbReference>
<dbReference type="InterPro" id="IPR000560">
    <property type="entry name" value="His_Pase_clade-2"/>
</dbReference>
<evidence type="ECO:0000256" key="7">
    <source>
        <dbReference type="ARBA" id="ARBA00022729"/>
    </source>
</evidence>
<organism evidence="18 19">
    <name type="scientific">Exocentrus adspersus</name>
    <dbReference type="NCBI Taxonomy" id="1586481"/>
    <lineage>
        <taxon>Eukaryota</taxon>
        <taxon>Metazoa</taxon>
        <taxon>Ecdysozoa</taxon>
        <taxon>Arthropoda</taxon>
        <taxon>Hexapoda</taxon>
        <taxon>Insecta</taxon>
        <taxon>Pterygota</taxon>
        <taxon>Neoptera</taxon>
        <taxon>Endopterygota</taxon>
        <taxon>Coleoptera</taxon>
        <taxon>Polyphaga</taxon>
        <taxon>Cucujiformia</taxon>
        <taxon>Chrysomeloidea</taxon>
        <taxon>Cerambycidae</taxon>
        <taxon>Lamiinae</taxon>
        <taxon>Acanthocinini</taxon>
        <taxon>Exocentrus</taxon>
    </lineage>
</organism>
<evidence type="ECO:0000256" key="12">
    <source>
        <dbReference type="ARBA" id="ARBA00043668"/>
    </source>
</evidence>
<comment type="catalytic activity">
    <reaction evidence="12">
        <text>1D-myo-inositol 1,2,5,6-tetrakisphosphate + H2O = 1D-myo-inositol 1,2,6-trisphosphate + phosphate</text>
        <dbReference type="Rhea" id="RHEA:77119"/>
        <dbReference type="ChEBI" id="CHEBI:15377"/>
        <dbReference type="ChEBI" id="CHEBI:43474"/>
        <dbReference type="ChEBI" id="CHEBI:195535"/>
        <dbReference type="ChEBI" id="CHEBI:195537"/>
        <dbReference type="EC" id="3.1.3.62"/>
    </reaction>
    <physiologicalReaction direction="left-to-right" evidence="12">
        <dbReference type="Rhea" id="RHEA:77120"/>
    </physiologicalReaction>
</comment>
<dbReference type="SUPFAM" id="SSF53254">
    <property type="entry name" value="Phosphoglycerate mutase-like"/>
    <property type="match status" value="1"/>
</dbReference>
<dbReference type="Pfam" id="PF00328">
    <property type="entry name" value="His_Phos_2"/>
    <property type="match status" value="1"/>
</dbReference>
<dbReference type="PANTHER" id="PTHR20963:SF8">
    <property type="entry name" value="MULTIPLE INOSITOL POLYPHOSPHATE PHOSPHATASE 1"/>
    <property type="match status" value="1"/>
</dbReference>
<keyword evidence="6" id="KW-1003">Cell membrane</keyword>
<comment type="catalytic activity">
    <reaction evidence="15">
        <text>(2R)-2,3-bisphosphoglycerate + H2O = (2R)-2-phosphoglycerate + phosphate</text>
        <dbReference type="Rhea" id="RHEA:27381"/>
        <dbReference type="ChEBI" id="CHEBI:15377"/>
        <dbReference type="ChEBI" id="CHEBI:43474"/>
        <dbReference type="ChEBI" id="CHEBI:58248"/>
        <dbReference type="ChEBI" id="CHEBI:58289"/>
        <dbReference type="EC" id="3.1.3.80"/>
    </reaction>
    <physiologicalReaction direction="left-to-right" evidence="15">
        <dbReference type="Rhea" id="RHEA:27382"/>
    </physiologicalReaction>
</comment>
<dbReference type="GO" id="GO:0003993">
    <property type="term" value="F:acid phosphatase activity"/>
    <property type="evidence" value="ECO:0007669"/>
    <property type="project" value="TreeGrafter"/>
</dbReference>
<evidence type="ECO:0000313" key="18">
    <source>
        <dbReference type="EMBL" id="KAJ8923090.1"/>
    </source>
</evidence>
<dbReference type="InterPro" id="IPR029033">
    <property type="entry name" value="His_PPase_superfam"/>
</dbReference>
<dbReference type="EC" id="3.1.3.62" evidence="4"/>
<dbReference type="EMBL" id="JANEYG010000005">
    <property type="protein sequence ID" value="KAJ8923090.1"/>
    <property type="molecule type" value="Genomic_DNA"/>
</dbReference>
<evidence type="ECO:0000256" key="17">
    <source>
        <dbReference type="SAM" id="SignalP"/>
    </source>
</evidence>